<evidence type="ECO:0000313" key="2">
    <source>
        <dbReference type="Proteomes" id="UP000037035"/>
    </source>
</evidence>
<gene>
    <name evidence="1" type="ORF">VP01_713g2</name>
</gene>
<evidence type="ECO:0000313" key="1">
    <source>
        <dbReference type="EMBL" id="KNZ46591.1"/>
    </source>
</evidence>
<comment type="caution">
    <text evidence="1">The sequence shown here is derived from an EMBL/GenBank/DDBJ whole genome shotgun (WGS) entry which is preliminary data.</text>
</comment>
<dbReference type="Proteomes" id="UP000037035">
    <property type="component" value="Unassembled WGS sequence"/>
</dbReference>
<organism evidence="1 2">
    <name type="scientific">Puccinia sorghi</name>
    <dbReference type="NCBI Taxonomy" id="27349"/>
    <lineage>
        <taxon>Eukaryota</taxon>
        <taxon>Fungi</taxon>
        <taxon>Dikarya</taxon>
        <taxon>Basidiomycota</taxon>
        <taxon>Pucciniomycotina</taxon>
        <taxon>Pucciniomycetes</taxon>
        <taxon>Pucciniales</taxon>
        <taxon>Pucciniaceae</taxon>
        <taxon>Puccinia</taxon>
    </lineage>
</organism>
<reference evidence="1 2" key="1">
    <citation type="submission" date="2015-08" db="EMBL/GenBank/DDBJ databases">
        <title>Next Generation Sequencing and Analysis of the Genome of Puccinia sorghi L Schw, the Causal Agent of Maize Common Rust.</title>
        <authorList>
            <person name="Rochi L."/>
            <person name="Burguener G."/>
            <person name="Darino M."/>
            <person name="Turjanski A."/>
            <person name="Kreff E."/>
            <person name="Dieguez M.J."/>
            <person name="Sacco F."/>
        </authorList>
    </citation>
    <scope>NUCLEOTIDE SEQUENCE [LARGE SCALE GENOMIC DNA]</scope>
    <source>
        <strain evidence="1 2">RO10H11247</strain>
    </source>
</reference>
<dbReference type="VEuPathDB" id="FungiDB:VP01_713g2"/>
<accession>A0A0L6UDJ5</accession>
<dbReference type="AlphaFoldDB" id="A0A0L6UDJ5"/>
<dbReference type="EMBL" id="LAVV01012539">
    <property type="protein sequence ID" value="KNZ46591.1"/>
    <property type="molecule type" value="Genomic_DNA"/>
</dbReference>
<sequence length="514" mass="58305">MLGRRCQRYWQILAKAEARSTIFHDVSQMANWSMLRKGPACMGGSHDVTSTIGTWQLVSQSTKVSKRINSHWIEKIPYFSLARMFEVDLRRDSLMYLFKGLDQRTNGNGVVSQVIKQKILQSEGSQLATILEPINMYNKKHKNNFKRDPNHPCLTAPSAKLITRYFYLILLLNSISLDIIHKTHLHLSRTAQRKGTILGIRQADSKMTKELCIGVVKGGGLMGKLSGLYIGYNMFGCNKLIKGVSEETTVVLAQSQKIWNFDLKLWLSMQTGKEGWQGIKENIETRLHTQDINYKRRKLSCSNTHEKVALLQEEEGIIWEKVIKRGGRYYIGKATVVLQEEEGYNGYSGQGMTLEEQKEGTVLEFCPISFCSTSCFLGHSCDSFPFSVLLFLCLSSVLFSTLKIFVHLNLAQPLKLTHTSLQHHNSTLSLQLSYHSTSYSSILSILPSSLLPSASLFSKPYPCQLLVLFFDSLFLLFDSCPDVFLLTVKVRGGRKEVWEERPRPPNPGWKIVCV</sequence>
<proteinExistence type="predicted"/>
<name>A0A0L6UDJ5_9BASI</name>
<keyword evidence="2" id="KW-1185">Reference proteome</keyword>
<protein>
    <submittedName>
        <fullName evidence="1">Uncharacterized protein</fullName>
    </submittedName>
</protein>